<proteinExistence type="inferred from homology"/>
<dbReference type="InterPro" id="IPR008928">
    <property type="entry name" value="6-hairpin_glycosidase_sf"/>
</dbReference>
<dbReference type="GO" id="GO:0004555">
    <property type="term" value="F:alpha,alpha-trehalase activity"/>
    <property type="evidence" value="ECO:0007669"/>
    <property type="project" value="UniProtKB-EC"/>
</dbReference>
<evidence type="ECO:0000256" key="4">
    <source>
        <dbReference type="ARBA" id="ARBA00031637"/>
    </source>
</evidence>
<dbReference type="Gene3D" id="1.50.10.10">
    <property type="match status" value="2"/>
</dbReference>
<dbReference type="InterPro" id="IPR001661">
    <property type="entry name" value="Glyco_hydro_37"/>
</dbReference>
<dbReference type="GeneID" id="18840137"/>
<organism evidence="6 7">
    <name type="scientific">Dichomitus squalens (strain LYAD-421)</name>
    <name type="common">Western red white-rot fungus</name>
    <dbReference type="NCBI Taxonomy" id="732165"/>
    <lineage>
        <taxon>Eukaryota</taxon>
        <taxon>Fungi</taxon>
        <taxon>Dikarya</taxon>
        <taxon>Basidiomycota</taxon>
        <taxon>Agaricomycotina</taxon>
        <taxon>Agaricomycetes</taxon>
        <taxon>Polyporales</taxon>
        <taxon>Polyporaceae</taxon>
        <taxon>Dichomitus</taxon>
    </lineage>
</organism>
<dbReference type="PANTHER" id="PTHR23403:SF1">
    <property type="entry name" value="TREHALASE"/>
    <property type="match status" value="1"/>
</dbReference>
<dbReference type="EMBL" id="JH719487">
    <property type="protein sequence ID" value="EJF56023.1"/>
    <property type="molecule type" value="Genomic_DNA"/>
</dbReference>
<dbReference type="PANTHER" id="PTHR23403">
    <property type="entry name" value="TREHALASE"/>
    <property type="match status" value="1"/>
</dbReference>
<gene>
    <name evidence="6" type="ORF">DICSQDRAFT_175273</name>
</gene>
<evidence type="ECO:0000313" key="6">
    <source>
        <dbReference type="EMBL" id="EJF56023.1"/>
    </source>
</evidence>
<dbReference type="HOGENOM" id="CLU_737749_0_0_1"/>
<feature type="region of interest" description="Disordered" evidence="5">
    <location>
        <begin position="217"/>
        <end position="243"/>
    </location>
</feature>
<comment type="similarity">
    <text evidence="1">Belongs to the glycosyl hydrolase 37 family.</text>
</comment>
<dbReference type="Pfam" id="PF01204">
    <property type="entry name" value="Trehalase"/>
    <property type="match status" value="1"/>
</dbReference>
<dbReference type="AlphaFoldDB" id="R7SJH1"/>
<dbReference type="Proteomes" id="UP000053319">
    <property type="component" value="Unassembled WGS sequence"/>
</dbReference>
<accession>R7SJH1</accession>
<protein>
    <recommendedName>
        <fullName evidence="2">alpha,alpha-trehalase</fullName>
        <ecNumber evidence="2">3.2.1.28</ecNumber>
    </recommendedName>
    <alternativeName>
        <fullName evidence="3">Alpha,alpha-trehalase</fullName>
    </alternativeName>
    <alternativeName>
        <fullName evidence="4">Alpha,alpha-trehalose glucohydrolase</fullName>
    </alternativeName>
</protein>
<dbReference type="GO" id="GO:0005993">
    <property type="term" value="P:trehalose catabolic process"/>
    <property type="evidence" value="ECO:0007669"/>
    <property type="project" value="TreeGrafter"/>
</dbReference>
<evidence type="ECO:0000256" key="2">
    <source>
        <dbReference type="ARBA" id="ARBA00012757"/>
    </source>
</evidence>
<evidence type="ECO:0000256" key="3">
    <source>
        <dbReference type="ARBA" id="ARBA00030473"/>
    </source>
</evidence>
<evidence type="ECO:0000313" key="7">
    <source>
        <dbReference type="Proteomes" id="UP000053319"/>
    </source>
</evidence>
<reference evidence="6 7" key="1">
    <citation type="journal article" date="2012" name="Science">
        <title>The Paleozoic origin of enzymatic lignin decomposition reconstructed from 31 fungal genomes.</title>
        <authorList>
            <person name="Floudas D."/>
            <person name="Binder M."/>
            <person name="Riley R."/>
            <person name="Barry K."/>
            <person name="Blanchette R.A."/>
            <person name="Henrissat B."/>
            <person name="Martinez A.T."/>
            <person name="Otillar R."/>
            <person name="Spatafora J.W."/>
            <person name="Yadav J.S."/>
            <person name="Aerts A."/>
            <person name="Benoit I."/>
            <person name="Boyd A."/>
            <person name="Carlson A."/>
            <person name="Copeland A."/>
            <person name="Coutinho P.M."/>
            <person name="de Vries R.P."/>
            <person name="Ferreira P."/>
            <person name="Findley K."/>
            <person name="Foster B."/>
            <person name="Gaskell J."/>
            <person name="Glotzer D."/>
            <person name="Gorecki P."/>
            <person name="Heitman J."/>
            <person name="Hesse C."/>
            <person name="Hori C."/>
            <person name="Igarashi K."/>
            <person name="Jurgens J.A."/>
            <person name="Kallen N."/>
            <person name="Kersten P."/>
            <person name="Kohler A."/>
            <person name="Kuees U."/>
            <person name="Kumar T.K.A."/>
            <person name="Kuo A."/>
            <person name="LaButti K."/>
            <person name="Larrondo L.F."/>
            <person name="Lindquist E."/>
            <person name="Ling A."/>
            <person name="Lombard V."/>
            <person name="Lucas S."/>
            <person name="Lundell T."/>
            <person name="Martin R."/>
            <person name="McLaughlin D.J."/>
            <person name="Morgenstern I."/>
            <person name="Morin E."/>
            <person name="Murat C."/>
            <person name="Nagy L.G."/>
            <person name="Nolan M."/>
            <person name="Ohm R.A."/>
            <person name="Patyshakuliyeva A."/>
            <person name="Rokas A."/>
            <person name="Ruiz-Duenas F.J."/>
            <person name="Sabat G."/>
            <person name="Salamov A."/>
            <person name="Samejima M."/>
            <person name="Schmutz J."/>
            <person name="Slot J.C."/>
            <person name="St John F."/>
            <person name="Stenlid J."/>
            <person name="Sun H."/>
            <person name="Sun S."/>
            <person name="Syed K."/>
            <person name="Tsang A."/>
            <person name="Wiebenga A."/>
            <person name="Young D."/>
            <person name="Pisabarro A."/>
            <person name="Eastwood D.C."/>
            <person name="Martin F."/>
            <person name="Cullen D."/>
            <person name="Grigoriev I.V."/>
            <person name="Hibbett D.S."/>
        </authorList>
    </citation>
    <scope>NUCLEOTIDE SEQUENCE [LARGE SCALE GENOMIC DNA]</scope>
    <source>
        <strain evidence="6 7">LYAD-421 SS1</strain>
    </source>
</reference>
<dbReference type="EC" id="3.2.1.28" evidence="2"/>
<dbReference type="RefSeq" id="XP_007371217.1">
    <property type="nucleotide sequence ID" value="XM_007371155.1"/>
</dbReference>
<dbReference type="SUPFAM" id="SSF48208">
    <property type="entry name" value="Six-hairpin glycosidases"/>
    <property type="match status" value="1"/>
</dbReference>
<dbReference type="InterPro" id="IPR012341">
    <property type="entry name" value="6hp_glycosidase-like_sf"/>
</dbReference>
<evidence type="ECO:0000256" key="1">
    <source>
        <dbReference type="ARBA" id="ARBA00005615"/>
    </source>
</evidence>
<sequence length="375" mass="39836">MPQVSAARFIIELTRKTKRTVLCSEGTETGPCENTLIALNHPFVVPDGRFREQYRGFIKSELFDTIKNTLENFMGEIQNFGFVSNGSRIYYLNHSQPPLFIHLDLFRRDVLPARTPNGIIPDELLSSSQNAFGFVAALNMVLNRTNGTFPGCPPTCGPYHVAPTPVHRARGPPRAPFNYHKQPAPDSQHTQSTLDLIPSGQIGVSEDALLAQAIAPGKNASSSGPSADVSKLDGTVVGGGNKTDGEGWAATLRRELANCYVASALCSWNATGGETQTSFNTGYEKLSFSDIDSTGRGGEYTVQAGFGRTNGAILWVASIFNDKLAALKCPDVLQSAAATSGPTSTGRSGSNAASSARAPAAFVAAFALFAALAML</sequence>
<dbReference type="KEGG" id="dsq:DICSQDRAFT_175273"/>
<name>R7SJH1_DICSQ</name>
<evidence type="ECO:0000256" key="5">
    <source>
        <dbReference type="SAM" id="MobiDB-lite"/>
    </source>
</evidence>